<dbReference type="EMBL" id="CP076133">
    <property type="protein sequence ID" value="QWG04181.1"/>
    <property type="molecule type" value="Genomic_DNA"/>
</dbReference>
<dbReference type="Proteomes" id="UP000678679">
    <property type="component" value="Chromosome 2"/>
</dbReference>
<dbReference type="KEGG" id="fya:KMW28_25145"/>
<evidence type="ECO:0000313" key="2">
    <source>
        <dbReference type="Proteomes" id="UP000678679"/>
    </source>
</evidence>
<sequence length="156" mass="19252">MDLLKEQYPFEKENEKIEGLFSKVPYIYDITFEDTDTLFVRLDKDQNYFQQGYDKFLLGRWTLNNDTLFYETVNKYNDLFYKFPILIVSQEVYEINEKNKFGEYYGREYSRDFYTVQTPIAKIVQKEDTLYTIEFKEYYTPRKIPITHIYIQMYEY</sequence>
<dbReference type="AlphaFoldDB" id="A0AAX1NCP4"/>
<dbReference type="RefSeq" id="WP_169663669.1">
    <property type="nucleotide sequence ID" value="NZ_CP076133.1"/>
</dbReference>
<gene>
    <name evidence="1" type="ORF">KMW28_25145</name>
</gene>
<accession>A0AAX1NCP4</accession>
<protein>
    <submittedName>
        <fullName evidence="1">Uncharacterized protein</fullName>
    </submittedName>
</protein>
<keyword evidence="2" id="KW-1185">Reference proteome</keyword>
<reference evidence="1 2" key="1">
    <citation type="submission" date="2021-05" db="EMBL/GenBank/DDBJ databases">
        <title>Comparative genomic studies on the polysaccharide-degrading batcterial strains of the Flammeovirga genus.</title>
        <authorList>
            <person name="Zewei F."/>
            <person name="Zheng Z."/>
            <person name="Yu L."/>
            <person name="Ruyue G."/>
            <person name="Yanhong M."/>
            <person name="Yuanyuan C."/>
            <person name="Jingyan G."/>
            <person name="Wenjun H."/>
        </authorList>
    </citation>
    <scope>NUCLEOTIDE SEQUENCE [LARGE SCALE GENOMIC DNA]</scope>
    <source>
        <strain evidence="1 2">NBRC:100898</strain>
    </source>
</reference>
<evidence type="ECO:0000313" key="1">
    <source>
        <dbReference type="EMBL" id="QWG04181.1"/>
    </source>
</evidence>
<name>A0AAX1NCP4_9BACT</name>
<proteinExistence type="predicted"/>
<organism evidence="1 2">
    <name type="scientific">Flammeovirga yaeyamensis</name>
    <dbReference type="NCBI Taxonomy" id="367791"/>
    <lineage>
        <taxon>Bacteria</taxon>
        <taxon>Pseudomonadati</taxon>
        <taxon>Bacteroidota</taxon>
        <taxon>Cytophagia</taxon>
        <taxon>Cytophagales</taxon>
        <taxon>Flammeovirgaceae</taxon>
        <taxon>Flammeovirga</taxon>
    </lineage>
</organism>